<protein>
    <submittedName>
        <fullName evidence="5">Glutamate synthase domain protein</fullName>
        <ecNumber evidence="5">1.4.1.13</ecNumber>
    </submittedName>
</protein>
<organism evidence="5 6">
    <name type="scientific">Neisseria wadsworthii 9715</name>
    <dbReference type="NCBI Taxonomy" id="1030841"/>
    <lineage>
        <taxon>Bacteria</taxon>
        <taxon>Pseudomonadati</taxon>
        <taxon>Pseudomonadota</taxon>
        <taxon>Betaproteobacteria</taxon>
        <taxon>Neisseriales</taxon>
        <taxon>Neisseriaceae</taxon>
        <taxon>Neisseria</taxon>
    </lineage>
</organism>
<dbReference type="GO" id="GO:0006537">
    <property type="term" value="P:glutamate biosynthetic process"/>
    <property type="evidence" value="ECO:0007669"/>
    <property type="project" value="InterPro"/>
</dbReference>
<comment type="similarity">
    <text evidence="1 2">Belongs to the glutamate synthase family.</text>
</comment>
<gene>
    <name evidence="5" type="ORF">HMPREF9370_1461</name>
</gene>
<keyword evidence="3" id="KW-1133">Transmembrane helix</keyword>
<accession>G4CQV1</accession>
<feature type="domain" description="Glutamate synthase" evidence="4">
    <location>
        <begin position="184"/>
        <end position="500"/>
    </location>
</feature>
<evidence type="ECO:0000313" key="6">
    <source>
        <dbReference type="Proteomes" id="UP000005336"/>
    </source>
</evidence>
<proteinExistence type="inferred from homology"/>
<dbReference type="GO" id="GO:0004355">
    <property type="term" value="F:glutamate synthase (NADPH) activity"/>
    <property type="evidence" value="ECO:0007669"/>
    <property type="project" value="UniProtKB-EC"/>
</dbReference>
<evidence type="ECO:0000256" key="2">
    <source>
        <dbReference type="PIRNR" id="PIRNR006429"/>
    </source>
</evidence>
<dbReference type="PANTHER" id="PTHR43819:SF1">
    <property type="entry name" value="ARCHAEAL-TYPE GLUTAMATE SYNTHASE [NADPH]"/>
    <property type="match status" value="1"/>
</dbReference>
<dbReference type="HOGENOM" id="CLU_026563_1_0_4"/>
<keyword evidence="5" id="KW-0560">Oxidoreductase</keyword>
<keyword evidence="3" id="KW-0812">Transmembrane</keyword>
<dbReference type="PANTHER" id="PTHR43819">
    <property type="entry name" value="ARCHAEAL-TYPE GLUTAMATE SYNTHASE [NADPH]"/>
    <property type="match status" value="1"/>
</dbReference>
<keyword evidence="6" id="KW-1185">Reference proteome</keyword>
<dbReference type="Proteomes" id="UP000005336">
    <property type="component" value="Unassembled WGS sequence"/>
</dbReference>
<keyword evidence="3" id="KW-0472">Membrane</keyword>
<dbReference type="Pfam" id="PF01645">
    <property type="entry name" value="Glu_synthase"/>
    <property type="match status" value="1"/>
</dbReference>
<reference evidence="5 6" key="1">
    <citation type="submission" date="2011-06" db="EMBL/GenBank/DDBJ databases">
        <authorList>
            <person name="Muzny D."/>
            <person name="Qin X."/>
            <person name="Deng J."/>
            <person name="Jiang H."/>
            <person name="Liu Y."/>
            <person name="Qu J."/>
            <person name="Song X.-Z."/>
            <person name="Zhang L."/>
            <person name="Thornton R."/>
            <person name="Coyle M."/>
            <person name="Francisco L."/>
            <person name="Jackson L."/>
            <person name="Javaid M."/>
            <person name="Korchina V."/>
            <person name="Kovar C."/>
            <person name="Mata R."/>
            <person name="Mathew T."/>
            <person name="Ngo R."/>
            <person name="Nguyen L."/>
            <person name="Nguyen N."/>
            <person name="Okwuonu G."/>
            <person name="Ongeri F."/>
            <person name="Pham C."/>
            <person name="Simmons D."/>
            <person name="Wilczek-Boney K."/>
            <person name="Hale W."/>
            <person name="Jakkamsetti A."/>
            <person name="Pham P."/>
            <person name="Ruth R."/>
            <person name="San Lucas F."/>
            <person name="Warren J."/>
            <person name="Zhang J."/>
            <person name="Zhao Z."/>
            <person name="Zhou C."/>
            <person name="Zhu D."/>
            <person name="Lee S."/>
            <person name="Bess C."/>
            <person name="Blankenburg K."/>
            <person name="Forbes L."/>
            <person name="Fu Q."/>
            <person name="Gubbala S."/>
            <person name="Hirani K."/>
            <person name="Jayaseelan J.C."/>
            <person name="Lara F."/>
            <person name="Munidasa M."/>
            <person name="Palculict T."/>
            <person name="Patil S."/>
            <person name="Pu L.-L."/>
            <person name="Saada N."/>
            <person name="Tang L."/>
            <person name="Weissenberger G."/>
            <person name="Zhu Y."/>
            <person name="Hemphill L."/>
            <person name="Shang Y."/>
            <person name="Youmans B."/>
            <person name="Ayvaz T."/>
            <person name="Ross M."/>
            <person name="Santibanez J."/>
            <person name="Aqrawi P."/>
            <person name="Gross S."/>
            <person name="Joshi V."/>
            <person name="Fowler G."/>
            <person name="Nazareth L."/>
            <person name="Reid J."/>
            <person name="Worley K."/>
            <person name="Petrosino J."/>
            <person name="Highlander S."/>
            <person name="Gibbs R."/>
        </authorList>
    </citation>
    <scope>NUCLEOTIDE SEQUENCE [LARGE SCALE GENOMIC DNA]</scope>
    <source>
        <strain evidence="5 6">9715</strain>
    </source>
</reference>
<dbReference type="SUPFAM" id="SSF51395">
    <property type="entry name" value="FMN-linked oxidoreductases"/>
    <property type="match status" value="1"/>
</dbReference>
<name>G4CQV1_9NEIS</name>
<dbReference type="PATRIC" id="fig|1030841.3.peg.1446"/>
<evidence type="ECO:0000259" key="4">
    <source>
        <dbReference type="Pfam" id="PF01645"/>
    </source>
</evidence>
<comment type="caution">
    <text evidence="5">The sequence shown here is derived from an EMBL/GenBank/DDBJ whole genome shotgun (WGS) entry which is preliminary data.</text>
</comment>
<sequence>MIHNHNQLIIFYILGTRMSQGEPKPTNTHSANYGFLIMPRYGLFWLFIALTVISLLWQIWWLFIISLAFTALGIHDITQKRRAILRNYPIGGHIRFLLENFRPEIRQYFLEDDQEQVPFSRQQRSLVYQRAKNLDSTTAFGSINDLNKTGSEWFLHSGNSHKISDSKFRVHIGNERCLQPYDLSVFNISAMSFGALSAAAIEALNKGAKMGGFAHDTGEGSISPYHQKHGGDLIWELGTGYFGCRDEQGNFNPETFAKRAALEQVKMIEIKLSQGAKPGKGGVLPASKITEEISKTRDVPMGIDCISPPSHPAFSTPRELVKFWQQLRELSGGKPVGFKLCIGMPWEFMAIVKAMIEEDNYPDFIVVDGAEGGTGAAPVEFMDSLGMPLVDALIFVQNTLVGAGIRDKIKVGVSGKIVSGFDIAKMMSLGADWCNSARGFMFAVGCIQSRSCHTNKCPTGVATQDPSRQKALDVPDKSERVKNFHANTLKALAEIVGSTGLTHPSQLKPHHIVRRQPDGWIKLLSEHYQFIEPGSLITGHCGRPILDRMWKLADPDSFQAMGIADEIIKGED</sequence>
<dbReference type="AlphaFoldDB" id="G4CQV1"/>
<dbReference type="EMBL" id="AGAZ01000052">
    <property type="protein sequence ID" value="EGZ46097.1"/>
    <property type="molecule type" value="Genomic_DNA"/>
</dbReference>
<dbReference type="FunFam" id="3.20.20.70:FF:000156">
    <property type="entry name" value="Glutamate synthase domain protein"/>
    <property type="match status" value="1"/>
</dbReference>
<dbReference type="STRING" id="1030841.HMPREF9370_1461"/>
<dbReference type="InterPro" id="IPR013785">
    <property type="entry name" value="Aldolase_TIM"/>
</dbReference>
<dbReference type="InterPro" id="IPR024188">
    <property type="entry name" value="GltB"/>
</dbReference>
<dbReference type="PIRSF" id="PIRSF500060">
    <property type="entry name" value="UCP500060"/>
    <property type="match status" value="1"/>
</dbReference>
<dbReference type="Gene3D" id="3.20.20.70">
    <property type="entry name" value="Aldolase class I"/>
    <property type="match status" value="1"/>
</dbReference>
<evidence type="ECO:0000256" key="3">
    <source>
        <dbReference type="SAM" id="Phobius"/>
    </source>
</evidence>
<feature type="transmembrane region" description="Helical" evidence="3">
    <location>
        <begin position="45"/>
        <end position="72"/>
    </location>
</feature>
<dbReference type="InterPro" id="IPR002932">
    <property type="entry name" value="Glu_synthdom"/>
</dbReference>
<dbReference type="CDD" id="cd02808">
    <property type="entry name" value="GltS_FMN"/>
    <property type="match status" value="1"/>
</dbReference>
<dbReference type="InterPro" id="IPR027283">
    <property type="entry name" value="YerD"/>
</dbReference>
<dbReference type="PIRSF" id="PIRSF006429">
    <property type="entry name" value="GOGAT_lg_2"/>
    <property type="match status" value="1"/>
</dbReference>
<evidence type="ECO:0000313" key="5">
    <source>
        <dbReference type="EMBL" id="EGZ46097.1"/>
    </source>
</evidence>
<dbReference type="EC" id="1.4.1.13" evidence="5"/>
<evidence type="ECO:0000256" key="1">
    <source>
        <dbReference type="ARBA" id="ARBA00009716"/>
    </source>
</evidence>